<dbReference type="GO" id="GO:0045742">
    <property type="term" value="P:positive regulation of epidermal growth factor receptor signaling pathway"/>
    <property type="evidence" value="ECO:0007669"/>
    <property type="project" value="TreeGrafter"/>
</dbReference>
<evidence type="ECO:0000256" key="1">
    <source>
        <dbReference type="SAM" id="MobiDB-lite"/>
    </source>
</evidence>
<proteinExistence type="predicted"/>
<dbReference type="Pfam" id="PF00788">
    <property type="entry name" value="RA"/>
    <property type="match status" value="2"/>
</dbReference>
<sequence>MLKFQVKASSDLRTRHRSTASPNSIRSQCPPPLPPHRTLIHVRNGESPSCSSSTSGSSLDLSPSGGSSFRKSTSMSSLSSIDSADSLEGGYVKVFTGNIKADTDYKTIKATNNTTAKMIISMVMAKFRLTYKDSNLFRLCMEIQTPHHGEYIKTLLELDESARVLDLQKCHPQHLCRFLLIMVDDAVLTRIDDSALCPQSNYKSLLLARNTTAKEVVVLLLNLCRMPEVRDCRLFLKHGDIEAPLPDDALVADIYLDLLSNQKLLIKRI</sequence>
<dbReference type="EMBL" id="CAJFDH010000001">
    <property type="protein sequence ID" value="CAD5206832.1"/>
    <property type="molecule type" value="Genomic_DNA"/>
</dbReference>
<dbReference type="OrthoDB" id="3908708at2759"/>
<feature type="region of interest" description="Disordered" evidence="1">
    <location>
        <begin position="1"/>
        <end position="66"/>
    </location>
</feature>
<name>A0A811JUM0_9BILA</name>
<evidence type="ECO:0000313" key="4">
    <source>
        <dbReference type="Proteomes" id="UP000614601"/>
    </source>
</evidence>
<dbReference type="SUPFAM" id="SSF54236">
    <property type="entry name" value="Ubiquitin-like"/>
    <property type="match status" value="2"/>
</dbReference>
<dbReference type="InterPro" id="IPR029071">
    <property type="entry name" value="Ubiquitin-like_domsf"/>
</dbReference>
<dbReference type="Gene3D" id="3.10.20.90">
    <property type="entry name" value="Phosphatidylinositol 3-kinase Catalytic Subunit, Chain A, domain 1"/>
    <property type="match status" value="2"/>
</dbReference>
<dbReference type="PANTHER" id="PTHR21298:SF2">
    <property type="entry name" value="GH01721P"/>
    <property type="match status" value="1"/>
</dbReference>
<protein>
    <recommendedName>
        <fullName evidence="2">Ras-associating domain-containing protein</fullName>
    </recommendedName>
</protein>
<evidence type="ECO:0000313" key="3">
    <source>
        <dbReference type="EMBL" id="CAD5206832.1"/>
    </source>
</evidence>
<dbReference type="SMART" id="SM00314">
    <property type="entry name" value="RA"/>
    <property type="match status" value="1"/>
</dbReference>
<dbReference type="PANTHER" id="PTHR21298">
    <property type="entry name" value="GH01721P"/>
    <property type="match status" value="1"/>
</dbReference>
<dbReference type="Proteomes" id="UP000783686">
    <property type="component" value="Unassembled WGS sequence"/>
</dbReference>
<comment type="caution">
    <text evidence="3">The sequence shown here is derived from an EMBL/GenBank/DDBJ whole genome shotgun (WGS) entry which is preliminary data.</text>
</comment>
<feature type="domain" description="Ras-associating" evidence="2">
    <location>
        <begin position="190"/>
        <end position="269"/>
    </location>
</feature>
<dbReference type="GO" id="GO:0007165">
    <property type="term" value="P:signal transduction"/>
    <property type="evidence" value="ECO:0007669"/>
    <property type="project" value="InterPro"/>
</dbReference>
<organism evidence="3 4">
    <name type="scientific">Bursaphelenchus okinawaensis</name>
    <dbReference type="NCBI Taxonomy" id="465554"/>
    <lineage>
        <taxon>Eukaryota</taxon>
        <taxon>Metazoa</taxon>
        <taxon>Ecdysozoa</taxon>
        <taxon>Nematoda</taxon>
        <taxon>Chromadorea</taxon>
        <taxon>Rhabditida</taxon>
        <taxon>Tylenchina</taxon>
        <taxon>Tylenchomorpha</taxon>
        <taxon>Aphelenchoidea</taxon>
        <taxon>Aphelenchoididae</taxon>
        <taxon>Bursaphelenchus</taxon>
    </lineage>
</organism>
<dbReference type="GO" id="GO:0045743">
    <property type="term" value="P:positive regulation of fibroblast growth factor receptor signaling pathway"/>
    <property type="evidence" value="ECO:0007669"/>
    <property type="project" value="TreeGrafter"/>
</dbReference>
<feature type="compositionally biased region" description="Low complexity" evidence="1">
    <location>
        <begin position="47"/>
        <end position="66"/>
    </location>
</feature>
<feature type="domain" description="Ras-associating" evidence="2">
    <location>
        <begin position="88"/>
        <end position="185"/>
    </location>
</feature>
<dbReference type="PROSITE" id="PS50200">
    <property type="entry name" value="RA"/>
    <property type="match status" value="2"/>
</dbReference>
<accession>A0A811JUM0</accession>
<dbReference type="InterPro" id="IPR000159">
    <property type="entry name" value="RA_dom"/>
</dbReference>
<reference evidence="3" key="1">
    <citation type="submission" date="2020-09" db="EMBL/GenBank/DDBJ databases">
        <authorList>
            <person name="Kikuchi T."/>
        </authorList>
    </citation>
    <scope>NUCLEOTIDE SEQUENCE</scope>
    <source>
        <strain evidence="3">SH1</strain>
    </source>
</reference>
<keyword evidence="4" id="KW-1185">Reference proteome</keyword>
<dbReference type="EMBL" id="CAJFCW020000001">
    <property type="protein sequence ID" value="CAG9083304.1"/>
    <property type="molecule type" value="Genomic_DNA"/>
</dbReference>
<evidence type="ECO:0000259" key="2">
    <source>
        <dbReference type="PROSITE" id="PS50200"/>
    </source>
</evidence>
<dbReference type="AlphaFoldDB" id="A0A811JUM0"/>
<dbReference type="Proteomes" id="UP000614601">
    <property type="component" value="Unassembled WGS sequence"/>
</dbReference>
<gene>
    <name evidence="3" type="ORF">BOKJ2_LOCUS1516</name>
</gene>